<dbReference type="NCBIfam" id="NF003417">
    <property type="entry name" value="PRK04813.1"/>
    <property type="match status" value="3"/>
</dbReference>
<dbReference type="GO" id="GO:0031177">
    <property type="term" value="F:phosphopantetheine binding"/>
    <property type="evidence" value="ECO:0007669"/>
    <property type="project" value="InterPro"/>
</dbReference>
<sequence>MDTPIHSVQDKLSIINHPASRLPGPSLLHHLIQVNSSDDAPAIDFLAVNGTRSSLSYTQFHHEAKSLAARISKLAGTHPSDEPFVVPVLIPQGLKLYVALLAILKAGGAFCPLNLDVPLERAKFILDDVSAKIIITTSELVSKIPDSEGRAVLIIDSASQEPPEAIHRQPQPSDLAYIMYTSGSTGTPKGVGVSHEAATQSLLAHDRHIPAFSRFLQFAAPTFDVSVFEIFFPFFRGKTLVSCARPAMLNDLPGVLRLMDVDACELTPTVAGSLLRRRENAPNLRLLLTIGEMLTKPVIKEFGGSDGRPSMLWAMYGPTEAAIHCTLQPAFACDSRIGNIGVPLDSVSAFIVKVGKDAENPDSGSLQILPRGEIGELAVGGYQTAQGYLNRPEQTAEAFVNSPFGRLYLTKDKARIHPDGTLECLGRISDGQVKLRGQRIELGEIEHAALRAPGCHSAFAAVINNILVLFCAVDETSDATAAITKACEEWLPGFMVPGDVVVMREFPRLASSKVDRKGLVACYSSSGTPKPESVFADDLERQLCDLANQVLGVSVNPSENLSRSGMDSLVAIKFASALREADLDVGAVDILASRTISALHARVRRKGAISPEPLPSADLERGLLAAVANHPHLQNRFEEIDAVIPCTPLQISMLAETMADPRAYCNWIELSFPNCAEAVIRSSFSRLAQENEALRTGFVQDEGQFLQVIFKELGNTEIQLAGNPVKEFGMLQGDDFLRPFRVQIAKSSHESTTVVIQLHHAVYDGWSVDMMLADLETLLRGEDPKARPQFREVSAYYRSTSFTRDCNVSREFWAEQLAGFQPAALPNLWPAAPARAILSTSFSLSLNPETVKIALQKIDAAPQAVFQAALAWIWSSLVGSEDVVLGTVTSGRTLPISRIEDIVGPCIASLPTRTNLAQSKTIRDLLASIHAANRAILPRSILQLAEIKRAAGIRSGQSVYDALFVYQESLQSKERGARIIREVDHQDYLETKLLVEVEPTQDRFVCRLTFHADVFPEAQVAILGQAIQALVPFMLDNITSELAVIPTAFPQQLLSVYNAQPSSFSGVPDLALAVEAVAAKFPDRDALCFASEISEGTITTTAVSFDGLNKTANRIAWHLKQSGVREGDAVAIVMEKSVLLYAGILAILKAGCAYLPLLPNTPLARVENIFEQAGVTHCLTDTAARGTFESLTCSFIDLQSIDFRDSPDENPNINPDPSRVTYIIFTSGSTGTPKGVCVTQLNIMSNLDVLSRIYPVGETSRMLQSCSQAFDVSVFEIFFAWTQAMCLCSGTNDTLFEDLERSIRKLNVTHLSMTPTVASLVDPSKVPQVEFLVTAGEAMTEVVARKWAKQLYQGYGPSETTNICTVKKMGEGQIIQHLGWSFENTSTFVLYQGSSDIVPLGFFGEFCFGGDQVAQGYLNMPELTSAKFIDHPQYGRLYRSGDLGRMLPDGSMVIVGRVDEQIKIRGQRVELTEITSTIRELESVGDCATLFLKQDSPASSQIVAFVVPQSSDSTQFRALEIDMALGLIQSLFQLLTSRVPRYMVPSFIIPISILPTTASGKLDRARLADVIKNLGQEHLSRASPAADAGQDNGQWSDAERQMAEIVSKVFGIVKSGVGRWAPLTTLGLDSISAIELSKQIQNAFGRRLAISTILQNASVARLVQVIPPANPVTSKQTAELLSSDVRETIAKKFAECGGKVEQILPCTPLQEAMLAVSAGRGSYLNRMLLRVNGDVSQLKGAWEVACERHGILRTCFVTTENAQQPIAQVVLVNWQPPWHEFDASDIDTVDECISKHVDTLPSAIDSLTPAISFAAINQPDVAYMSFVCHHALYDGVAIERLLFEVEQSLAGSPLSPPPAYDEFLRESLSLPESTDSFWLQHLSGFKPSSMSQFNIERPATSSFTSTKAELSLSLISGKAQQLGVSLLSLTQAAWASVLATLFRTSDVCFGNVVNGRTLPLERINELVAPCFNTIPIRMDLSDKQRNIDLIKAFQSLNPNFIHHQFTPLRHVQSLASRSGSRRLFDTLLLLQQPSRELDKSVWTLERDDGEMDVPVVCEVVPHTHKDLLVVKLHVEPHRLSDEVAELILDLFTHALDSCVRFPASHIPILDTIPAEFGERLARIPLGEFTETDSTAQEADTTDEVWTAAESSIRKVLSTLSTSDVARVRRKTTIYQLGLDSISAVQIASLLRKKGYQVSASDVIDKPTCERLALHVDSHTSIANGTKATFDLDGFRAQVWPQIETQGVIADSVESIIPCTPLQSGMLAQFIKSGGHDYFNYLDFRVNDDVDVAKLGLAWEAVHTAHPILRTGFTPVENDACAFAMVQYIPGAFAPPLTVSRGDTGFHLDKWRLDTAHDAAAKLEHSPWRVAMVETGIGLMMHLAIHHALYDAQSLQLLLEDVARALRDDALSKPPPTEHAVVDILDTTSDQIESSEAFWKAQADGVVINGFPVMTPLRQPTRSILVESAISALPFSALEESISKSGYTLQVVLQAAWTRITCSYLGESSVVFGVVLSGRTTEATQTSMLPCITTLPVVSMNAISNRELLDQMLSYNTDLYKQQHQPLTRIQQWLRRPDARLFETLLVYQKFNVDTSEPRPWSIVNDQATVDYPVSVEVEPQSGDTLKYQITFFDDIVPVEQAQLLLQQFDAIVSDLALNPDGNESAVLESSPELFSVLPAEQPELPGPVRVLHQFVESQALLTPEKTALHFVHGFDGDIPIGRQWTYRELNENGNRTANALLPHVRVGDIVAIDFEKRPEAFSSILGILKVGCAFVALDPGAPAARKEFIVRDSGAAVMLTSQGRGELDYSVSIPVIGVDEDLLAAQSSDPPVTDRNVEPADVCYCLYTSGTTGTPKGCEITHDNAVQCMLAFQHIFKGHWEADSRWLQFASLHFDVSVLEQYWSWSVGITLVASPRDLILEDLAGTISRLGITHIDLTPSLARLVHPDDVPSLCRGVFITGGESLKQEILDVWGDKAVVYNFYGPTEATIGVTVYPRVPRNGRASNIGKQFVNVGSYVLKPGTDIPVLRGAVGELCVSGKLVGKGYLRRDDLTSERFPTLERFGERVYRTGDLVRALHDNCFDFLGRADDQVKLRGQRLEIGEINHAIKTGVDEVRDVATLVVRNEKQQKDFLVSFIVGEQEKQTTAGLLQVSQTSDASDLCRQARNACLSKLPGYMVPTYVFQLLYIPLSPNNKAEIKELRALFNSLSQDQLVSLSTSAEMSPRVVSDTQKKVASTLAAMLSIDGVSIAPSSSIFELGIDSISALRLSRSLKKEGLSQASPSLILSHPVIGDMVHALEMQKSFSRTASVVAARQVIQACAHRHRSHICAELGVTPDQIEYIAPCSPLQQGMISKSAAYLNIFRFRLADAVSSALLRQAWGRTVDALPILRTLFVGTTDGFVQAALKTLDLPWSEVGTDALQERKEWWAARNQDNLTRPWEILLSRGDGERILTVHIFHGLYDANSFGLLINKVIFEYSVLEGSLTNGDSHQRYGPSFLDALCHGPLQNFSDSKQFWVEHFKGAPIPNRRLHDGTTVSSHEREISFENFDELTVSLGVTHQTIVQAAWAFVLAKYFSVDSTFGVITSGRAIDLDDADAVVGPLFNTLPFHTRIFPRNNVEATWSSLIRRCHDFNTAILAFQHVSLRDIQKWCSGREDRAAPGPQCAENDQLRWLADELEASLIAMQNPDRPIWPGENRRTDITQAKLNGTPNEVIALVEKSDFVWTKGAIAIRSEMALLSGASPESVAETTSVFELGLDSIDIIKLSARLKQYGIKIKTSLLMKAQTIKAIIALHDQPSKGHLSTNGVSKMHRDPGTLREHAANLGYDLQGVETVLPATPLQNAMVGEMLHSEFQLYFNHDIMALSPKVDIEKLQDAWKTVIATSPILRTTFLPVEDETLDFAYFQMVGKEPSYIANVKLDSKQELAKVLDASTQRARKAGGRSDLLQLVFADVAGERFLALSISHALYDGWSLGLIHQDVQAAYHGQYKPRPSYELYLEDIVSASNQDSSRFWAGFLDGAGATILPEKQPVQNGAIYLAETNSSISMSEATSFCKQQAITQQVLGQACWAALLASRTQSLDVTFGVVVSGRDSELAESLMFPTMNTVAVRSVLHGTIASWLRYMQDNMTNIASFQHFPLRQAQKLVKGVKGPLFNTLFIHQRPFPATEGENALGKSIDGSSSVEYPVCIEMEASENALVWRVACDENYVSREETATLLHQLDVALGYFIGHSEADVLRFSDQQVLICGLQAMMPKPQEITIARKTSKVWSPQAENIRSALAEISGVAEESIALTDTIYHLGLDSISATKASSLMRKQGIPIGFRDMLKAKSISEMARLVTERQLSREPQPAEAADVAAGLPTVLGKIDASRILGEAGLDPAQFEEVLPATAMQVHMLSVWQNTHGQVFYPDFRFRMTGPIDAVAISSAWGRLVDEIPVLRTVFISTTLREVPILQAVFRSSTVISRAVSPESVAWDSGSTSQSYSSLSAKQDANGWILRLRIHHALYDAVSLPIILDQFADLCAGKTGTGSSSDIRSSWTRFVGSRFSGPAAAARKQFWTNYLSGVEQTPSRRAGPGSHDIRVSSLERRAITDISSIRDACGRNGISIQALFFAAYANLLAKAQTVESRDVVFGIYLANRAEVDETHELPYPTLCLVPLRVRVGEASLVEVATQVQDDLHAISSPANATVGLWEILEWMGVAVDSFVNFLSPPTRAGKVGEVSIEEITGGEIEHAQPWLKGNLVMDAYPVSLLR</sequence>
<dbReference type="InterPro" id="IPR000873">
    <property type="entry name" value="AMP-dep_synth/lig_dom"/>
</dbReference>
<name>A0AA40DNH5_9PEZI</name>
<dbReference type="GO" id="GO:0043041">
    <property type="term" value="P:amino acid activation for nonribosomal peptide biosynthetic process"/>
    <property type="evidence" value="ECO:0007669"/>
    <property type="project" value="TreeGrafter"/>
</dbReference>
<keyword evidence="3" id="KW-0597">Phosphoprotein</keyword>
<dbReference type="InterPro" id="IPR042099">
    <property type="entry name" value="ANL_N_sf"/>
</dbReference>
<dbReference type="FunFam" id="3.30.300.30:FF:000033">
    <property type="entry name" value="Nonribosomal siderophore peptide synthase SidC"/>
    <property type="match status" value="1"/>
</dbReference>
<dbReference type="GO" id="GO:0010106">
    <property type="term" value="P:cellular response to iron ion starvation"/>
    <property type="evidence" value="ECO:0007669"/>
    <property type="project" value="UniProtKB-ARBA"/>
</dbReference>
<evidence type="ECO:0000259" key="6">
    <source>
        <dbReference type="PROSITE" id="PS50075"/>
    </source>
</evidence>
<dbReference type="NCBIfam" id="TIGR01733">
    <property type="entry name" value="AA-adenyl-dom"/>
    <property type="match status" value="2"/>
</dbReference>
<evidence type="ECO:0000256" key="1">
    <source>
        <dbReference type="ARBA" id="ARBA00004924"/>
    </source>
</evidence>
<evidence type="ECO:0000256" key="3">
    <source>
        <dbReference type="ARBA" id="ARBA00022553"/>
    </source>
</evidence>
<reference evidence="7" key="1">
    <citation type="submission" date="2023-06" db="EMBL/GenBank/DDBJ databases">
        <title>Genome-scale phylogeny and comparative genomics of the fungal order Sordariales.</title>
        <authorList>
            <consortium name="Lawrence Berkeley National Laboratory"/>
            <person name="Hensen N."/>
            <person name="Bonometti L."/>
            <person name="Westerberg I."/>
            <person name="Brannstrom I.O."/>
            <person name="Guillou S."/>
            <person name="Cros-Aarteil S."/>
            <person name="Calhoun S."/>
            <person name="Haridas S."/>
            <person name="Kuo A."/>
            <person name="Mondo S."/>
            <person name="Pangilinan J."/>
            <person name="Riley R."/>
            <person name="Labutti K."/>
            <person name="Andreopoulos B."/>
            <person name="Lipzen A."/>
            <person name="Chen C."/>
            <person name="Yanf M."/>
            <person name="Daum C."/>
            <person name="Ng V."/>
            <person name="Clum A."/>
            <person name="Steindorff A."/>
            <person name="Ohm R."/>
            <person name="Martin F."/>
            <person name="Silar P."/>
            <person name="Natvig D."/>
            <person name="Lalanne C."/>
            <person name="Gautier V."/>
            <person name="Ament-Velasquez S.L."/>
            <person name="Kruys A."/>
            <person name="Hutchinson M.I."/>
            <person name="Powell A.J."/>
            <person name="Barry K."/>
            <person name="Miller A.N."/>
            <person name="Grigoriev I.V."/>
            <person name="Debuchy R."/>
            <person name="Gladieux P."/>
            <person name="Thoren M.H."/>
            <person name="Johannesson H."/>
        </authorList>
    </citation>
    <scope>NUCLEOTIDE SEQUENCE</scope>
    <source>
        <strain evidence="7">SMH4607-1</strain>
    </source>
</reference>
<dbReference type="InterPro" id="IPR009081">
    <property type="entry name" value="PP-bd_ACP"/>
</dbReference>
<dbReference type="GO" id="GO:0016874">
    <property type="term" value="F:ligase activity"/>
    <property type="evidence" value="ECO:0007669"/>
    <property type="project" value="UniProtKB-KW"/>
</dbReference>
<dbReference type="GO" id="GO:0005737">
    <property type="term" value="C:cytoplasm"/>
    <property type="evidence" value="ECO:0007669"/>
    <property type="project" value="TreeGrafter"/>
</dbReference>
<dbReference type="Pfam" id="PF00668">
    <property type="entry name" value="Condensation"/>
    <property type="match status" value="6"/>
</dbReference>
<comment type="caution">
    <text evidence="7">The sequence shown here is derived from an EMBL/GenBank/DDBJ whole genome shotgun (WGS) entry which is preliminary data.</text>
</comment>
<keyword evidence="8" id="KW-1185">Reference proteome</keyword>
<feature type="domain" description="Carrier" evidence="6">
    <location>
        <begin position="534"/>
        <end position="607"/>
    </location>
</feature>
<evidence type="ECO:0000313" key="7">
    <source>
        <dbReference type="EMBL" id="KAK0707332.1"/>
    </source>
</evidence>
<gene>
    <name evidence="7" type="ORF">B0H67DRAFT_556046</name>
</gene>
<dbReference type="PROSITE" id="PS50075">
    <property type="entry name" value="CARRIER"/>
    <property type="match status" value="6"/>
</dbReference>
<dbReference type="InterPro" id="IPR010071">
    <property type="entry name" value="AA_adenyl_dom"/>
</dbReference>
<dbReference type="InterPro" id="IPR036736">
    <property type="entry name" value="ACP-like_sf"/>
</dbReference>
<dbReference type="InterPro" id="IPR023213">
    <property type="entry name" value="CAT-like_dom_sf"/>
</dbReference>
<accession>A0AA40DNH5</accession>
<organism evidence="7 8">
    <name type="scientific">Lasiosphaeris hirsuta</name>
    <dbReference type="NCBI Taxonomy" id="260670"/>
    <lineage>
        <taxon>Eukaryota</taxon>
        <taxon>Fungi</taxon>
        <taxon>Dikarya</taxon>
        <taxon>Ascomycota</taxon>
        <taxon>Pezizomycotina</taxon>
        <taxon>Sordariomycetes</taxon>
        <taxon>Sordariomycetidae</taxon>
        <taxon>Sordariales</taxon>
        <taxon>Lasiosphaeriaceae</taxon>
        <taxon>Lasiosphaeris</taxon>
    </lineage>
</organism>
<dbReference type="InterPro" id="IPR020845">
    <property type="entry name" value="AMP-binding_CS"/>
</dbReference>
<keyword evidence="2" id="KW-0596">Phosphopantetheine</keyword>
<dbReference type="Gene3D" id="3.30.559.10">
    <property type="entry name" value="Chloramphenicol acetyltransferase-like domain"/>
    <property type="match status" value="6"/>
</dbReference>
<dbReference type="SUPFAM" id="SSF56801">
    <property type="entry name" value="Acetyl-CoA synthetase-like"/>
    <property type="match status" value="3"/>
</dbReference>
<dbReference type="FunFam" id="3.40.50.980:FF:000001">
    <property type="entry name" value="Non-ribosomal peptide synthetase"/>
    <property type="match status" value="1"/>
</dbReference>
<evidence type="ECO:0000256" key="5">
    <source>
        <dbReference type="ARBA" id="ARBA00029454"/>
    </source>
</evidence>
<dbReference type="FunFam" id="3.30.300.30:FF:000015">
    <property type="entry name" value="Nonribosomal peptide synthase SidD"/>
    <property type="match status" value="1"/>
</dbReference>
<dbReference type="Gene3D" id="3.30.300.30">
    <property type="match status" value="3"/>
</dbReference>
<dbReference type="Gene3D" id="3.30.559.30">
    <property type="entry name" value="Nonribosomal peptide synthetase, condensation domain"/>
    <property type="match status" value="6"/>
</dbReference>
<protein>
    <submittedName>
        <fullName evidence="7">Non-ribosomal peptide synthetase</fullName>
    </submittedName>
</protein>
<dbReference type="SUPFAM" id="SSF47336">
    <property type="entry name" value="ACP-like"/>
    <property type="match status" value="6"/>
</dbReference>
<dbReference type="EMBL" id="JAUKUA010000006">
    <property type="protein sequence ID" value="KAK0707332.1"/>
    <property type="molecule type" value="Genomic_DNA"/>
</dbReference>
<proteinExistence type="inferred from homology"/>
<dbReference type="PROSITE" id="PS00012">
    <property type="entry name" value="PHOSPHOPANTETHEINE"/>
    <property type="match status" value="5"/>
</dbReference>
<dbReference type="SUPFAM" id="SSF52777">
    <property type="entry name" value="CoA-dependent acyltransferases"/>
    <property type="match status" value="12"/>
</dbReference>
<dbReference type="CDD" id="cd05918">
    <property type="entry name" value="A_NRPS_SidN3_like"/>
    <property type="match status" value="2"/>
</dbReference>
<dbReference type="Gene3D" id="1.10.1200.10">
    <property type="entry name" value="ACP-like"/>
    <property type="match status" value="6"/>
</dbReference>
<dbReference type="CDD" id="cd19542">
    <property type="entry name" value="CT_NRPS-like"/>
    <property type="match status" value="1"/>
</dbReference>
<dbReference type="Gene3D" id="3.40.50.12780">
    <property type="entry name" value="N-terminal domain of ligase-like"/>
    <property type="match status" value="3"/>
</dbReference>
<dbReference type="GO" id="GO:0031169">
    <property type="term" value="P:ferrichrome biosynthetic process"/>
    <property type="evidence" value="ECO:0007669"/>
    <property type="project" value="UniProtKB-ARBA"/>
</dbReference>
<feature type="domain" description="Carrier" evidence="6">
    <location>
        <begin position="2143"/>
        <end position="2219"/>
    </location>
</feature>
<dbReference type="InterPro" id="IPR001242">
    <property type="entry name" value="Condensation_dom"/>
</dbReference>
<dbReference type="Pfam" id="PF00550">
    <property type="entry name" value="PP-binding"/>
    <property type="match status" value="6"/>
</dbReference>
<feature type="domain" description="Carrier" evidence="6">
    <location>
        <begin position="4271"/>
        <end position="4344"/>
    </location>
</feature>
<dbReference type="PROSITE" id="PS00455">
    <property type="entry name" value="AMP_BINDING"/>
    <property type="match status" value="2"/>
</dbReference>
<dbReference type="FunFam" id="3.40.50.12780:FF:000024">
    <property type="entry name" value="Nonribosomal siderophore peptide synthase SidC"/>
    <property type="match status" value="2"/>
</dbReference>
<dbReference type="PANTHER" id="PTHR45527">
    <property type="entry name" value="NONRIBOSOMAL PEPTIDE SYNTHETASE"/>
    <property type="match status" value="1"/>
</dbReference>
<dbReference type="InterPro" id="IPR045851">
    <property type="entry name" value="AMP-bd_C_sf"/>
</dbReference>
<feature type="domain" description="Carrier" evidence="6">
    <location>
        <begin position="3225"/>
        <end position="3302"/>
    </location>
</feature>
<evidence type="ECO:0000313" key="8">
    <source>
        <dbReference type="Proteomes" id="UP001172102"/>
    </source>
</evidence>
<dbReference type="InterPro" id="IPR006162">
    <property type="entry name" value="Ppantetheine_attach_site"/>
</dbReference>
<comment type="pathway">
    <text evidence="1">Siderophore biosynthesis.</text>
</comment>
<evidence type="ECO:0000256" key="2">
    <source>
        <dbReference type="ARBA" id="ARBA00022450"/>
    </source>
</evidence>
<feature type="domain" description="Carrier" evidence="6">
    <location>
        <begin position="1593"/>
        <end position="1670"/>
    </location>
</feature>
<dbReference type="SMART" id="SM00823">
    <property type="entry name" value="PKS_PP"/>
    <property type="match status" value="6"/>
</dbReference>
<comment type="similarity">
    <text evidence="5">Belongs to the NRP synthetase family.</text>
</comment>
<dbReference type="PANTHER" id="PTHR45527:SF1">
    <property type="entry name" value="FATTY ACID SYNTHASE"/>
    <property type="match status" value="1"/>
</dbReference>
<dbReference type="Proteomes" id="UP001172102">
    <property type="component" value="Unassembled WGS sequence"/>
</dbReference>
<evidence type="ECO:0000256" key="4">
    <source>
        <dbReference type="ARBA" id="ARBA00022598"/>
    </source>
</evidence>
<dbReference type="InterPro" id="IPR020806">
    <property type="entry name" value="PKS_PP-bd"/>
</dbReference>
<keyword evidence="4" id="KW-0436">Ligase</keyword>
<feature type="domain" description="Carrier" evidence="6">
    <location>
        <begin position="3720"/>
        <end position="3799"/>
    </location>
</feature>
<dbReference type="Pfam" id="PF00501">
    <property type="entry name" value="AMP-binding"/>
    <property type="match status" value="3"/>
</dbReference>